<comment type="catalytic activity">
    <reaction evidence="14">
        <text>a 5,6-dihydrouridine in mRNA + NADP(+) = a uridine in mRNA + NADPH + H(+)</text>
        <dbReference type="Rhea" id="RHEA:69855"/>
        <dbReference type="Rhea" id="RHEA-COMP:14658"/>
        <dbReference type="Rhea" id="RHEA-COMP:17789"/>
        <dbReference type="ChEBI" id="CHEBI:15378"/>
        <dbReference type="ChEBI" id="CHEBI:57783"/>
        <dbReference type="ChEBI" id="CHEBI:58349"/>
        <dbReference type="ChEBI" id="CHEBI:65315"/>
        <dbReference type="ChEBI" id="CHEBI:74443"/>
    </reaction>
    <physiologicalReaction direction="right-to-left" evidence="14">
        <dbReference type="Rhea" id="RHEA:69857"/>
    </physiologicalReaction>
</comment>
<dbReference type="InterPro" id="IPR013785">
    <property type="entry name" value="Aldolase_TIM"/>
</dbReference>
<keyword evidence="6" id="KW-0521">NADP</keyword>
<protein>
    <recommendedName>
        <fullName evidence="16">tRNA-dihydrouridine synthase</fullName>
        <ecNumber evidence="16">1.3.1.-</ecNumber>
    </recommendedName>
</protein>
<comment type="caution">
    <text evidence="18">The sequence shown here is derived from an EMBL/GenBank/DDBJ whole genome shotgun (WGS) entry which is preliminary data.</text>
</comment>
<evidence type="ECO:0000256" key="5">
    <source>
        <dbReference type="ARBA" id="ARBA00022694"/>
    </source>
</evidence>
<keyword evidence="3 16" id="KW-0288">FMN</keyword>
<proteinExistence type="inferred from homology"/>
<dbReference type="PANTHER" id="PTHR11082">
    <property type="entry name" value="TRNA-DIHYDROURIDINE SYNTHASE"/>
    <property type="match status" value="1"/>
</dbReference>
<comment type="cofactor">
    <cofactor evidence="1 16">
        <name>FMN</name>
        <dbReference type="ChEBI" id="CHEBI:58210"/>
    </cofactor>
</comment>
<evidence type="ECO:0000313" key="19">
    <source>
        <dbReference type="Proteomes" id="UP001163828"/>
    </source>
</evidence>
<keyword evidence="2 16" id="KW-0285">Flavoprotein</keyword>
<evidence type="ECO:0000256" key="8">
    <source>
        <dbReference type="ARBA" id="ARBA00023027"/>
    </source>
</evidence>
<name>A0ABQ8PZJ5_9AGAR</name>
<keyword evidence="5 16" id="KW-0819">tRNA processing</keyword>
<dbReference type="EC" id="1.3.1.-" evidence="16"/>
<dbReference type="PIRSF" id="PIRSF006621">
    <property type="entry name" value="Dus"/>
    <property type="match status" value="1"/>
</dbReference>
<dbReference type="PANTHER" id="PTHR11082:SF5">
    <property type="entry name" value="TRNA-DIHYDROURIDINE(16_17) SYNTHASE [NAD(P)(+)]-LIKE"/>
    <property type="match status" value="1"/>
</dbReference>
<dbReference type="InterPro" id="IPR035587">
    <property type="entry name" value="DUS-like_FMN-bd"/>
</dbReference>
<dbReference type="Gene3D" id="3.20.20.70">
    <property type="entry name" value="Aldolase class I"/>
    <property type="match status" value="1"/>
</dbReference>
<evidence type="ECO:0000256" key="10">
    <source>
        <dbReference type="ARBA" id="ARBA00047287"/>
    </source>
</evidence>
<evidence type="ECO:0000256" key="11">
    <source>
        <dbReference type="ARBA" id="ARBA00047652"/>
    </source>
</evidence>
<evidence type="ECO:0000256" key="9">
    <source>
        <dbReference type="ARBA" id="ARBA00038313"/>
    </source>
</evidence>
<comment type="catalytic activity">
    <reaction evidence="12">
        <text>a 5,6-dihydrouridine in mRNA + NAD(+) = a uridine in mRNA + NADH + H(+)</text>
        <dbReference type="Rhea" id="RHEA:69851"/>
        <dbReference type="Rhea" id="RHEA-COMP:14658"/>
        <dbReference type="Rhea" id="RHEA-COMP:17789"/>
        <dbReference type="ChEBI" id="CHEBI:15378"/>
        <dbReference type="ChEBI" id="CHEBI:57540"/>
        <dbReference type="ChEBI" id="CHEBI:57945"/>
        <dbReference type="ChEBI" id="CHEBI:65315"/>
        <dbReference type="ChEBI" id="CHEBI:74443"/>
    </reaction>
    <physiologicalReaction direction="right-to-left" evidence="12">
        <dbReference type="Rhea" id="RHEA:69853"/>
    </physiologicalReaction>
</comment>
<dbReference type="InterPro" id="IPR001269">
    <property type="entry name" value="DUS_fam"/>
</dbReference>
<keyword evidence="8" id="KW-0520">NAD</keyword>
<comment type="catalytic activity">
    <reaction evidence="11">
        <text>5,6-dihydrouridine(16) in tRNA + NADP(+) = uridine(16) in tRNA + NADPH + H(+)</text>
        <dbReference type="Rhea" id="RHEA:53376"/>
        <dbReference type="Rhea" id="RHEA-COMP:13543"/>
        <dbReference type="Rhea" id="RHEA-COMP:13544"/>
        <dbReference type="ChEBI" id="CHEBI:15378"/>
        <dbReference type="ChEBI" id="CHEBI:57783"/>
        <dbReference type="ChEBI" id="CHEBI:58349"/>
        <dbReference type="ChEBI" id="CHEBI:65315"/>
        <dbReference type="ChEBI" id="CHEBI:74443"/>
        <dbReference type="EC" id="1.3.1.88"/>
    </reaction>
    <physiologicalReaction direction="right-to-left" evidence="11">
        <dbReference type="Rhea" id="RHEA:53378"/>
    </physiologicalReaction>
</comment>
<accession>A0ABQ8PZJ5</accession>
<evidence type="ECO:0000259" key="17">
    <source>
        <dbReference type="Pfam" id="PF01207"/>
    </source>
</evidence>
<comment type="similarity">
    <text evidence="9">Belongs to the Dus family. Dus1 subfamily.</text>
</comment>
<keyword evidence="7 16" id="KW-0560">Oxidoreductase</keyword>
<evidence type="ECO:0000256" key="16">
    <source>
        <dbReference type="PIRNR" id="PIRNR006621"/>
    </source>
</evidence>
<keyword evidence="19" id="KW-1185">Reference proteome</keyword>
<comment type="similarity">
    <text evidence="16">Belongs to the dus family.</text>
</comment>
<comment type="catalytic activity">
    <reaction evidence="13">
        <text>5,6-dihydrouridine(16) in tRNA + NAD(+) = uridine(16) in tRNA + NADH + H(+)</text>
        <dbReference type="Rhea" id="RHEA:53380"/>
        <dbReference type="Rhea" id="RHEA-COMP:13543"/>
        <dbReference type="Rhea" id="RHEA-COMP:13544"/>
        <dbReference type="ChEBI" id="CHEBI:15378"/>
        <dbReference type="ChEBI" id="CHEBI:57540"/>
        <dbReference type="ChEBI" id="CHEBI:57945"/>
        <dbReference type="ChEBI" id="CHEBI:65315"/>
        <dbReference type="ChEBI" id="CHEBI:74443"/>
        <dbReference type="EC" id="1.3.1.88"/>
    </reaction>
    <physiologicalReaction direction="right-to-left" evidence="13">
        <dbReference type="Rhea" id="RHEA:53382"/>
    </physiologicalReaction>
</comment>
<evidence type="ECO:0000256" key="15">
    <source>
        <dbReference type="ARBA" id="ARBA00049467"/>
    </source>
</evidence>
<evidence type="ECO:0000256" key="12">
    <source>
        <dbReference type="ARBA" id="ARBA00048342"/>
    </source>
</evidence>
<gene>
    <name evidence="18" type="ORF">F5050DRAFT_1580628</name>
</gene>
<feature type="domain" description="DUS-like FMN-binding" evidence="17">
    <location>
        <begin position="9"/>
        <end position="303"/>
    </location>
</feature>
<evidence type="ECO:0000256" key="13">
    <source>
        <dbReference type="ARBA" id="ARBA00048934"/>
    </source>
</evidence>
<evidence type="ECO:0000256" key="2">
    <source>
        <dbReference type="ARBA" id="ARBA00022630"/>
    </source>
</evidence>
<dbReference type="Pfam" id="PF01207">
    <property type="entry name" value="Dus"/>
    <property type="match status" value="1"/>
</dbReference>
<sequence>MSPNLSFIAAPMVNQSDFPFRRLTARYGATTVYTQMLSPELLIHDQEYLEFHRRDLQFINEKPVSTVVQLCGNNAEEIIEAGRKIQDLCDAIGAKLDLNLGCPQEVARDGHFGAYLLGQKDWPVVENIVSCMAQSFKIPVSTKLRLCQPSSKTVELAERLEASGSSWITLHARTVSSRRRRQGAADLSEIKRLKQSESLTIPVVSNGNVRVFDDLSRNLEYSGADGLMVGETLLGNPCIFSNNILPDPVEISLEYLNICRLYPGVATLKTIQTHIRHFIDFQCARRPWSRKLRAALNACTDLDDIEHLLRVKIQRWRGMSIKSSTDTDSEDEQDFDNGVGNIEDAISWHLSGIDQ</sequence>
<reference evidence="18" key="1">
    <citation type="submission" date="2022-08" db="EMBL/GenBank/DDBJ databases">
        <authorList>
            <consortium name="DOE Joint Genome Institute"/>
            <person name="Min B."/>
            <person name="Riley R."/>
            <person name="Sierra-Patev S."/>
            <person name="Naranjo-Ortiz M."/>
            <person name="Looney B."/>
            <person name="Konkel Z."/>
            <person name="Slot J.C."/>
            <person name="Sakamoto Y."/>
            <person name="Steenwyk J.L."/>
            <person name="Rokas A."/>
            <person name="Carro J."/>
            <person name="Camarero S."/>
            <person name="Ferreira P."/>
            <person name="Molpeceres G."/>
            <person name="Ruiz-Duenas F.J."/>
            <person name="Serrano A."/>
            <person name="Henrissat B."/>
            <person name="Drula E."/>
            <person name="Hughes K.W."/>
            <person name="Mata J.L."/>
            <person name="Ishikawa N.K."/>
            <person name="Vargas-Isla R."/>
            <person name="Ushijima S."/>
            <person name="Smith C.A."/>
            <person name="Ahrendt S."/>
            <person name="Andreopoulos W."/>
            <person name="He G."/>
            <person name="Labutti K."/>
            <person name="Lipzen A."/>
            <person name="Ng V."/>
            <person name="Sandor L."/>
            <person name="Barry K."/>
            <person name="Martinez A.T."/>
            <person name="Xiao Y."/>
            <person name="Gibbons J.G."/>
            <person name="Terashima K."/>
            <person name="Hibbett D.S."/>
            <person name="Grigoriev I.V."/>
        </authorList>
    </citation>
    <scope>NUCLEOTIDE SEQUENCE</scope>
    <source>
        <strain evidence="18">TFB10827</strain>
    </source>
</reference>
<comment type="catalytic activity">
    <reaction evidence="15">
        <text>5,6-dihydrouridine(17) in tRNA + NADP(+) = uridine(17) in tRNA + NADPH + H(+)</text>
        <dbReference type="Rhea" id="RHEA:53368"/>
        <dbReference type="Rhea" id="RHEA-COMP:13541"/>
        <dbReference type="Rhea" id="RHEA-COMP:13542"/>
        <dbReference type="ChEBI" id="CHEBI:15378"/>
        <dbReference type="ChEBI" id="CHEBI:57783"/>
        <dbReference type="ChEBI" id="CHEBI:58349"/>
        <dbReference type="ChEBI" id="CHEBI:65315"/>
        <dbReference type="ChEBI" id="CHEBI:74443"/>
        <dbReference type="EC" id="1.3.1.88"/>
    </reaction>
    <physiologicalReaction direction="right-to-left" evidence="15">
        <dbReference type="Rhea" id="RHEA:53370"/>
    </physiologicalReaction>
</comment>
<dbReference type="EMBL" id="MU790937">
    <property type="protein sequence ID" value="KAJ3991870.1"/>
    <property type="molecule type" value="Genomic_DNA"/>
</dbReference>
<evidence type="ECO:0000256" key="4">
    <source>
        <dbReference type="ARBA" id="ARBA00022664"/>
    </source>
</evidence>
<evidence type="ECO:0000256" key="7">
    <source>
        <dbReference type="ARBA" id="ARBA00023002"/>
    </source>
</evidence>
<comment type="catalytic activity">
    <reaction evidence="10">
        <text>5,6-dihydrouridine(17) in tRNA + NAD(+) = uridine(17) in tRNA + NADH + H(+)</text>
        <dbReference type="Rhea" id="RHEA:53372"/>
        <dbReference type="Rhea" id="RHEA-COMP:13541"/>
        <dbReference type="Rhea" id="RHEA-COMP:13542"/>
        <dbReference type="ChEBI" id="CHEBI:15378"/>
        <dbReference type="ChEBI" id="CHEBI:57540"/>
        <dbReference type="ChEBI" id="CHEBI:57945"/>
        <dbReference type="ChEBI" id="CHEBI:65315"/>
        <dbReference type="ChEBI" id="CHEBI:74443"/>
        <dbReference type="EC" id="1.3.1.88"/>
    </reaction>
    <physiologicalReaction direction="right-to-left" evidence="10">
        <dbReference type="Rhea" id="RHEA:53374"/>
    </physiologicalReaction>
</comment>
<evidence type="ECO:0000313" key="18">
    <source>
        <dbReference type="EMBL" id="KAJ3991870.1"/>
    </source>
</evidence>
<organism evidence="18 19">
    <name type="scientific">Lentinula boryana</name>
    <dbReference type="NCBI Taxonomy" id="40481"/>
    <lineage>
        <taxon>Eukaryota</taxon>
        <taxon>Fungi</taxon>
        <taxon>Dikarya</taxon>
        <taxon>Basidiomycota</taxon>
        <taxon>Agaricomycotina</taxon>
        <taxon>Agaricomycetes</taxon>
        <taxon>Agaricomycetidae</taxon>
        <taxon>Agaricales</taxon>
        <taxon>Marasmiineae</taxon>
        <taxon>Omphalotaceae</taxon>
        <taxon>Lentinula</taxon>
    </lineage>
</organism>
<evidence type="ECO:0000256" key="14">
    <source>
        <dbReference type="ARBA" id="ARBA00049447"/>
    </source>
</evidence>
<dbReference type="CDD" id="cd02801">
    <property type="entry name" value="DUS_like_FMN"/>
    <property type="match status" value="1"/>
</dbReference>
<dbReference type="Proteomes" id="UP001163828">
    <property type="component" value="Unassembled WGS sequence"/>
</dbReference>
<evidence type="ECO:0000256" key="1">
    <source>
        <dbReference type="ARBA" id="ARBA00001917"/>
    </source>
</evidence>
<dbReference type="PROSITE" id="PS01136">
    <property type="entry name" value="UPF0034"/>
    <property type="match status" value="1"/>
</dbReference>
<evidence type="ECO:0000256" key="6">
    <source>
        <dbReference type="ARBA" id="ARBA00022857"/>
    </source>
</evidence>
<comment type="function">
    <text evidence="16">Catalyzes the synthesis of dihydrouridine, a modified base found in the D-loop of most tRNAs.</text>
</comment>
<keyword evidence="4" id="KW-0507">mRNA processing</keyword>
<dbReference type="InterPro" id="IPR018517">
    <property type="entry name" value="tRNA_hU_synthase_CS"/>
</dbReference>
<dbReference type="SUPFAM" id="SSF51395">
    <property type="entry name" value="FMN-linked oxidoreductases"/>
    <property type="match status" value="1"/>
</dbReference>
<evidence type="ECO:0000256" key="3">
    <source>
        <dbReference type="ARBA" id="ARBA00022643"/>
    </source>
</evidence>